<keyword evidence="8 10" id="KW-0503">Monooxygenase</keyword>
<dbReference type="InterPro" id="IPR036396">
    <property type="entry name" value="Cyt_P450_sf"/>
</dbReference>
<sequence length="338" mass="37605">MGSTTFKLAYGYRHTNDQDPFLLNATEATNNLINATMMSNFLVNAFPILSYVPSWLPGTGWKHTAQKWREHKNNAVDAPYEWTKRQVATGEFEPSVLGALLQGDKLASGLSTEDREKELKELAYILFAGGTESSGTALVAFVAAMVTNPEAQVKAQAEIDSVLGYATRLPVASDEAHLPYVRNLILEVLRWQPVTPTGGVPHVSSQDDVYEGYDIQKGTILIGNIWAMSRDETVYKNPDNFEPDRFLDPTVPQLPAFGWGRRKCAGMNFAEASLFLGISSLLTTFTFSRKKDKDGKEIIPTIEGASNTLTVMLRPFDFEVQPRSEKHRQLILESIPKE</sequence>
<evidence type="ECO:0000256" key="6">
    <source>
        <dbReference type="ARBA" id="ARBA00023002"/>
    </source>
</evidence>
<evidence type="ECO:0000256" key="3">
    <source>
        <dbReference type="ARBA" id="ARBA00010617"/>
    </source>
</evidence>
<evidence type="ECO:0000256" key="7">
    <source>
        <dbReference type="ARBA" id="ARBA00023004"/>
    </source>
</evidence>
<dbReference type="PRINTS" id="PR00463">
    <property type="entry name" value="EP450I"/>
</dbReference>
<dbReference type="SUPFAM" id="SSF48264">
    <property type="entry name" value="Cytochrome P450"/>
    <property type="match status" value="1"/>
</dbReference>
<proteinExistence type="inferred from homology"/>
<comment type="pathway">
    <text evidence="2">Secondary metabolite biosynthesis.</text>
</comment>
<keyword evidence="7 9" id="KW-0408">Iron</keyword>
<evidence type="ECO:0000256" key="5">
    <source>
        <dbReference type="ARBA" id="ARBA00022723"/>
    </source>
</evidence>
<feature type="binding site" description="axial binding residue" evidence="9">
    <location>
        <position position="264"/>
    </location>
    <ligand>
        <name>heme</name>
        <dbReference type="ChEBI" id="CHEBI:30413"/>
    </ligand>
    <ligandPart>
        <name>Fe</name>
        <dbReference type="ChEBI" id="CHEBI:18248"/>
    </ligandPart>
</feature>
<evidence type="ECO:0000256" key="1">
    <source>
        <dbReference type="ARBA" id="ARBA00001971"/>
    </source>
</evidence>
<dbReference type="GO" id="GO:0016705">
    <property type="term" value="F:oxidoreductase activity, acting on paired donors, with incorporation or reduction of molecular oxygen"/>
    <property type="evidence" value="ECO:0007669"/>
    <property type="project" value="InterPro"/>
</dbReference>
<dbReference type="Pfam" id="PF00067">
    <property type="entry name" value="p450"/>
    <property type="match status" value="1"/>
</dbReference>
<dbReference type="GO" id="GO:0005506">
    <property type="term" value="F:iron ion binding"/>
    <property type="evidence" value="ECO:0007669"/>
    <property type="project" value="InterPro"/>
</dbReference>
<evidence type="ECO:0000313" key="12">
    <source>
        <dbReference type="Proteomes" id="UP000044841"/>
    </source>
</evidence>
<reference evidence="11 12" key="1">
    <citation type="submission" date="2015-07" db="EMBL/GenBank/DDBJ databases">
        <authorList>
            <person name="Noorani M."/>
        </authorList>
    </citation>
    <scope>NUCLEOTIDE SEQUENCE [LARGE SCALE GENOMIC DNA]</scope>
    <source>
        <strain evidence="11">BBA 69670</strain>
    </source>
</reference>
<comment type="similarity">
    <text evidence="3 10">Belongs to the cytochrome P450 family.</text>
</comment>
<accession>A0A0K6GI70</accession>
<name>A0A0K6GI70_9AGAM</name>
<evidence type="ECO:0000256" key="2">
    <source>
        <dbReference type="ARBA" id="ARBA00005179"/>
    </source>
</evidence>
<dbReference type="AlphaFoldDB" id="A0A0K6GI70"/>
<dbReference type="InterPro" id="IPR002401">
    <property type="entry name" value="Cyt_P450_E_grp-I"/>
</dbReference>
<organism evidence="11 12">
    <name type="scientific">Rhizoctonia solani</name>
    <dbReference type="NCBI Taxonomy" id="456999"/>
    <lineage>
        <taxon>Eukaryota</taxon>
        <taxon>Fungi</taxon>
        <taxon>Dikarya</taxon>
        <taxon>Basidiomycota</taxon>
        <taxon>Agaricomycotina</taxon>
        <taxon>Agaricomycetes</taxon>
        <taxon>Cantharellales</taxon>
        <taxon>Ceratobasidiaceae</taxon>
        <taxon>Rhizoctonia</taxon>
    </lineage>
</organism>
<evidence type="ECO:0000313" key="11">
    <source>
        <dbReference type="EMBL" id="CUA78322.1"/>
    </source>
</evidence>
<dbReference type="InterPro" id="IPR001128">
    <property type="entry name" value="Cyt_P450"/>
</dbReference>
<dbReference type="InterPro" id="IPR017972">
    <property type="entry name" value="Cyt_P450_CS"/>
</dbReference>
<keyword evidence="12" id="KW-1185">Reference proteome</keyword>
<evidence type="ECO:0000256" key="10">
    <source>
        <dbReference type="RuleBase" id="RU000461"/>
    </source>
</evidence>
<dbReference type="PROSITE" id="PS00086">
    <property type="entry name" value="CYTOCHROME_P450"/>
    <property type="match status" value="1"/>
</dbReference>
<dbReference type="PANTHER" id="PTHR46300">
    <property type="entry name" value="P450, PUTATIVE (EUROFUNG)-RELATED-RELATED"/>
    <property type="match status" value="1"/>
</dbReference>
<dbReference type="GO" id="GO:0020037">
    <property type="term" value="F:heme binding"/>
    <property type="evidence" value="ECO:0007669"/>
    <property type="project" value="InterPro"/>
</dbReference>
<comment type="cofactor">
    <cofactor evidence="1 9">
        <name>heme</name>
        <dbReference type="ChEBI" id="CHEBI:30413"/>
    </cofactor>
</comment>
<evidence type="ECO:0000256" key="9">
    <source>
        <dbReference type="PIRSR" id="PIRSR602401-1"/>
    </source>
</evidence>
<evidence type="ECO:0000256" key="4">
    <source>
        <dbReference type="ARBA" id="ARBA00022617"/>
    </source>
</evidence>
<dbReference type="Proteomes" id="UP000044841">
    <property type="component" value="Unassembled WGS sequence"/>
</dbReference>
<gene>
    <name evidence="11" type="ORF">RSOLAG22IIIB_13078</name>
</gene>
<keyword evidence="4 9" id="KW-0349">Heme</keyword>
<dbReference type="GO" id="GO:0004497">
    <property type="term" value="F:monooxygenase activity"/>
    <property type="evidence" value="ECO:0007669"/>
    <property type="project" value="UniProtKB-KW"/>
</dbReference>
<protein>
    <submittedName>
        <fullName evidence="11">O-methylsterigmatocystin oxidoreductase</fullName>
    </submittedName>
</protein>
<dbReference type="Gene3D" id="1.10.630.10">
    <property type="entry name" value="Cytochrome P450"/>
    <property type="match status" value="1"/>
</dbReference>
<keyword evidence="5 9" id="KW-0479">Metal-binding</keyword>
<dbReference type="EMBL" id="CYGV01001986">
    <property type="protein sequence ID" value="CUA78322.1"/>
    <property type="molecule type" value="Genomic_DNA"/>
</dbReference>
<dbReference type="InterPro" id="IPR050364">
    <property type="entry name" value="Cytochrome_P450_fung"/>
</dbReference>
<evidence type="ECO:0000256" key="8">
    <source>
        <dbReference type="ARBA" id="ARBA00023033"/>
    </source>
</evidence>
<dbReference type="PANTHER" id="PTHR46300:SF7">
    <property type="entry name" value="P450, PUTATIVE (EUROFUNG)-RELATED"/>
    <property type="match status" value="1"/>
</dbReference>
<keyword evidence="6 10" id="KW-0560">Oxidoreductase</keyword>